<evidence type="ECO:0000313" key="1">
    <source>
        <dbReference type="EMBL" id="AYV86664.1"/>
    </source>
</evidence>
<organism evidence="1">
    <name type="scientific">Sylvanvirus sp</name>
    <dbReference type="NCBI Taxonomy" id="2487774"/>
    <lineage>
        <taxon>Viruses</taxon>
    </lineage>
</organism>
<gene>
    <name evidence="1" type="ORF">Sylvanvirus6_5</name>
</gene>
<proteinExistence type="predicted"/>
<protein>
    <submittedName>
        <fullName evidence="1">Uncharacterized protein</fullName>
    </submittedName>
</protein>
<dbReference type="EMBL" id="MK072512">
    <property type="protein sequence ID" value="AYV86664.1"/>
    <property type="molecule type" value="Genomic_DNA"/>
</dbReference>
<accession>A0A3G5AJ91</accession>
<reference evidence="1" key="1">
    <citation type="submission" date="2018-10" db="EMBL/GenBank/DDBJ databases">
        <title>Hidden diversity of soil giant viruses.</title>
        <authorList>
            <person name="Schulz F."/>
            <person name="Alteio L."/>
            <person name="Goudeau D."/>
            <person name="Ryan E.M."/>
            <person name="Malmstrom R.R."/>
            <person name="Blanchard J."/>
            <person name="Woyke T."/>
        </authorList>
    </citation>
    <scope>NUCLEOTIDE SEQUENCE</scope>
    <source>
        <strain evidence="1">SYV1</strain>
    </source>
</reference>
<sequence>MSQINKNIISLGSDPTFLRLCQQLNTNSNSNAIYKTTTTPPQHLQGLQSLETRIRSSLSHTMEIPHPSHPSYIPFVLSQLSYLKYLTTGENEG</sequence>
<name>A0A3G5AJ91_9VIRU</name>